<accession>A0A098L9E4</accession>
<dbReference type="eggNOG" id="COG2197">
    <property type="taxonomic scope" value="Bacteria"/>
</dbReference>
<evidence type="ECO:0000313" key="4">
    <source>
        <dbReference type="Proteomes" id="UP000030185"/>
    </source>
</evidence>
<dbReference type="PANTHER" id="PTHR44520">
    <property type="entry name" value="RESPONSE REGULATOR RCP1-RELATED"/>
    <property type="match status" value="1"/>
</dbReference>
<keyword evidence="4" id="KW-1185">Reference proteome</keyword>
<proteinExistence type="predicted"/>
<dbReference type="RefSeq" id="WP_045457249.1">
    <property type="nucleotide sequence ID" value="NZ_BBLT01000001.1"/>
</dbReference>
<dbReference type="Pfam" id="PF00072">
    <property type="entry name" value="Response_reg"/>
    <property type="match status" value="1"/>
</dbReference>
<dbReference type="Gene3D" id="3.40.50.2300">
    <property type="match status" value="1"/>
</dbReference>
<dbReference type="InterPro" id="IPR001789">
    <property type="entry name" value="Sig_transdc_resp-reg_receiver"/>
</dbReference>
<dbReference type="AlphaFoldDB" id="A0A098L9E4"/>
<dbReference type="Proteomes" id="UP000030185">
    <property type="component" value="Unassembled WGS sequence"/>
</dbReference>
<dbReference type="SMART" id="SM00448">
    <property type="entry name" value="REC"/>
    <property type="match status" value="1"/>
</dbReference>
<reference evidence="3 4" key="1">
    <citation type="submission" date="2014-09" db="EMBL/GenBank/DDBJ databases">
        <title>Sporocytophaga myxococcoides PG-01 genome sequencing.</title>
        <authorList>
            <person name="Liu L."/>
            <person name="Gao P.J."/>
            <person name="Chen G.J."/>
            <person name="Wang L.S."/>
        </authorList>
    </citation>
    <scope>NUCLEOTIDE SEQUENCE [LARGE SCALE GENOMIC DNA]</scope>
    <source>
        <strain evidence="3 4">PG-01</strain>
    </source>
</reference>
<evidence type="ECO:0000259" key="2">
    <source>
        <dbReference type="PROSITE" id="PS50110"/>
    </source>
</evidence>
<dbReference type="EMBL" id="BBLT01000001">
    <property type="protein sequence ID" value="GAL82989.1"/>
    <property type="molecule type" value="Genomic_DNA"/>
</dbReference>
<comment type="caution">
    <text evidence="3">The sequence shown here is derived from an EMBL/GenBank/DDBJ whole genome shotgun (WGS) entry which is preliminary data.</text>
</comment>
<keyword evidence="1" id="KW-0597">Phosphoprotein</keyword>
<dbReference type="PANTHER" id="PTHR44520:SF2">
    <property type="entry name" value="RESPONSE REGULATOR RCP1"/>
    <property type="match status" value="1"/>
</dbReference>
<dbReference type="SUPFAM" id="SSF52172">
    <property type="entry name" value="CheY-like"/>
    <property type="match status" value="1"/>
</dbReference>
<gene>
    <name evidence="3" type="ORF">MYP_215</name>
</gene>
<dbReference type="GO" id="GO:0000160">
    <property type="term" value="P:phosphorelay signal transduction system"/>
    <property type="evidence" value="ECO:0007669"/>
    <property type="project" value="InterPro"/>
</dbReference>
<evidence type="ECO:0000313" key="3">
    <source>
        <dbReference type="EMBL" id="GAL82989.1"/>
    </source>
</evidence>
<feature type="modified residue" description="4-aspartylphosphate" evidence="1">
    <location>
        <position position="62"/>
    </location>
</feature>
<evidence type="ECO:0000256" key="1">
    <source>
        <dbReference type="PROSITE-ProRule" id="PRU00169"/>
    </source>
</evidence>
<dbReference type="InterPro" id="IPR011006">
    <property type="entry name" value="CheY-like_superfamily"/>
</dbReference>
<dbReference type="STRING" id="153721.MYP_215"/>
<feature type="domain" description="Response regulatory" evidence="2">
    <location>
        <begin position="6"/>
        <end position="131"/>
    </location>
</feature>
<protein>
    <submittedName>
        <fullName evidence="3">Two-component response regulator</fullName>
    </submittedName>
</protein>
<sequence>MEKFKSILLIEDDDICNFITTKFFSRYQISEQLHSVKDGEQALDFLRSQNDKPSFPQIILLDLFMPIMDGFEFLEEFNQIKGSLCQSPEIIVLTVTTRNKDLERAKNLGVKTILHKPFNHSYIVHLKTLIPKTNN</sequence>
<dbReference type="PROSITE" id="PS50110">
    <property type="entry name" value="RESPONSE_REGULATORY"/>
    <property type="match status" value="1"/>
</dbReference>
<name>A0A098L9E4_9BACT</name>
<dbReference type="InterPro" id="IPR052893">
    <property type="entry name" value="TCS_response_regulator"/>
</dbReference>
<organism evidence="3 4">
    <name type="scientific">Sporocytophaga myxococcoides</name>
    <dbReference type="NCBI Taxonomy" id="153721"/>
    <lineage>
        <taxon>Bacteria</taxon>
        <taxon>Pseudomonadati</taxon>
        <taxon>Bacteroidota</taxon>
        <taxon>Cytophagia</taxon>
        <taxon>Cytophagales</taxon>
        <taxon>Cytophagaceae</taxon>
        <taxon>Sporocytophaga</taxon>
    </lineage>
</organism>